<dbReference type="AlphaFoldDB" id="A0A159Z1Y8"/>
<accession>A0A159Z1Y8</accession>
<name>A0A159Z1Y8_9RHOB</name>
<feature type="chain" id="PRO_5007812084" description="Copper(I)-binding protein" evidence="1">
    <location>
        <begin position="28"/>
        <end position="165"/>
    </location>
</feature>
<dbReference type="STRING" id="1335048.AKL17_0745"/>
<protein>
    <recommendedName>
        <fullName evidence="4">Copper(I)-binding protein</fullName>
    </recommendedName>
</protein>
<dbReference type="SUPFAM" id="SSF110087">
    <property type="entry name" value="DR1885-like metal-binding protein"/>
    <property type="match status" value="1"/>
</dbReference>
<dbReference type="OrthoDB" id="9796962at2"/>
<proteinExistence type="predicted"/>
<dbReference type="Proteomes" id="UP000076128">
    <property type="component" value="Chromosome"/>
</dbReference>
<dbReference type="PATRIC" id="fig|1335048.3.peg.773"/>
<evidence type="ECO:0000313" key="2">
    <source>
        <dbReference type="EMBL" id="AMY68004.1"/>
    </source>
</evidence>
<dbReference type="InterPro" id="IPR007410">
    <property type="entry name" value="LpqE-like"/>
</dbReference>
<dbReference type="Gene3D" id="2.60.40.1890">
    <property type="entry name" value="PCu(A)C copper chaperone"/>
    <property type="match status" value="1"/>
</dbReference>
<organism evidence="2 3">
    <name type="scientific">Frigidibacter mobilis</name>
    <dbReference type="NCBI Taxonomy" id="1335048"/>
    <lineage>
        <taxon>Bacteria</taxon>
        <taxon>Pseudomonadati</taxon>
        <taxon>Pseudomonadota</taxon>
        <taxon>Alphaproteobacteria</taxon>
        <taxon>Rhodobacterales</taxon>
        <taxon>Paracoccaceae</taxon>
        <taxon>Frigidibacter</taxon>
    </lineage>
</organism>
<dbReference type="InterPro" id="IPR036182">
    <property type="entry name" value="PCuAC_sf"/>
</dbReference>
<dbReference type="PANTHER" id="PTHR36302:SF1">
    <property type="entry name" value="COPPER CHAPERONE PCU(A)C"/>
    <property type="match status" value="1"/>
</dbReference>
<dbReference type="EMBL" id="CP012661">
    <property type="protein sequence ID" value="AMY68004.1"/>
    <property type="molecule type" value="Genomic_DNA"/>
</dbReference>
<dbReference type="InterPro" id="IPR058248">
    <property type="entry name" value="Lxx211020-like"/>
</dbReference>
<dbReference type="PANTHER" id="PTHR36302">
    <property type="entry name" value="BLR7088 PROTEIN"/>
    <property type="match status" value="1"/>
</dbReference>
<keyword evidence="1" id="KW-0732">Signal</keyword>
<sequence length="165" mass="17350">MRVPTFKSAAAVAALLSSLMLPGVALADDAITISDPYARSSTMMSTSGAAFMVIENHSAVDDRLVSAKADIAERVELHTHIADANGVMQMIEVPEGFVIPAGGSHALQRGADHVMFLGLNRPLAQGDIIPVTLTFESAGEVVVEVPVDMDRKPMHGQMKMGAPGN</sequence>
<feature type="signal peptide" evidence="1">
    <location>
        <begin position="1"/>
        <end position="27"/>
    </location>
</feature>
<dbReference type="RefSeq" id="WP_066809807.1">
    <property type="nucleotide sequence ID" value="NZ_CP012661.1"/>
</dbReference>
<dbReference type="Pfam" id="PF04314">
    <property type="entry name" value="PCuAC"/>
    <property type="match status" value="1"/>
</dbReference>
<keyword evidence="3" id="KW-1185">Reference proteome</keyword>
<gene>
    <name evidence="2" type="ORF">AKL17_0745</name>
</gene>
<dbReference type="KEGG" id="daa:AKL17_0745"/>
<reference evidence="2 3" key="1">
    <citation type="submission" date="2015-09" db="EMBL/GenBank/DDBJ databases">
        <title>Complete genome sequence of Defluviimonas alba cai42t isolated from an oilfield in Xinjiang.</title>
        <authorList>
            <person name="Geng S."/>
            <person name="Pan X."/>
            <person name="Wu X."/>
        </authorList>
    </citation>
    <scope>NUCLEOTIDE SEQUENCE [LARGE SCALE GENOMIC DNA]</scope>
    <source>
        <strain evidence="3">cai42</strain>
    </source>
</reference>
<evidence type="ECO:0000256" key="1">
    <source>
        <dbReference type="SAM" id="SignalP"/>
    </source>
</evidence>
<evidence type="ECO:0008006" key="4">
    <source>
        <dbReference type="Google" id="ProtNLM"/>
    </source>
</evidence>
<evidence type="ECO:0000313" key="3">
    <source>
        <dbReference type="Proteomes" id="UP000076128"/>
    </source>
</evidence>